<dbReference type="PANTHER" id="PTHR44051:SF2">
    <property type="entry name" value="HYPOTHETICAL GLUTATHIONE S-TRANSFERASE LIKE PROTEIN"/>
    <property type="match status" value="1"/>
</dbReference>
<evidence type="ECO:0000256" key="1">
    <source>
        <dbReference type="ARBA" id="ARBA00007409"/>
    </source>
</evidence>
<dbReference type="SUPFAM" id="SSF52833">
    <property type="entry name" value="Thioredoxin-like"/>
    <property type="match status" value="1"/>
</dbReference>
<reference evidence="6 7" key="1">
    <citation type="submission" date="2014-04" db="EMBL/GenBank/DDBJ databases">
        <title>Genome sequencing of Vibrio navarrensis strains.</title>
        <authorList>
            <person name="Gladney L.M."/>
            <person name="Katz L.S."/>
            <person name="Marino-Ramirez L."/>
            <person name="Jordan I.K."/>
        </authorList>
    </citation>
    <scope>NUCLEOTIDE SEQUENCE [LARGE SCALE GENOMIC DNA]</scope>
    <source>
        <strain evidence="6 7">ATCC 51183</strain>
    </source>
</reference>
<feature type="domain" description="GST C-terminal" evidence="5">
    <location>
        <begin position="87"/>
        <end position="209"/>
    </location>
</feature>
<dbReference type="PROSITE" id="PS50405">
    <property type="entry name" value="GST_CTER"/>
    <property type="match status" value="1"/>
</dbReference>
<dbReference type="SFLD" id="SFLDG00358">
    <property type="entry name" value="Main_(cytGST)"/>
    <property type="match status" value="1"/>
</dbReference>
<accession>A0A099LYQ3</accession>
<dbReference type="SUPFAM" id="SSF47616">
    <property type="entry name" value="GST C-terminal domain-like"/>
    <property type="match status" value="1"/>
</dbReference>
<dbReference type="Proteomes" id="UP000029994">
    <property type="component" value="Unassembled WGS sequence"/>
</dbReference>
<dbReference type="CDD" id="cd03056">
    <property type="entry name" value="GST_N_4"/>
    <property type="match status" value="1"/>
</dbReference>
<proteinExistence type="inferred from homology"/>
<dbReference type="EMBL" id="JMCG01000001">
    <property type="protein sequence ID" value="KGK12367.1"/>
    <property type="molecule type" value="Genomic_DNA"/>
</dbReference>
<dbReference type="eggNOG" id="COG0625">
    <property type="taxonomic scope" value="Bacteria"/>
</dbReference>
<dbReference type="InterPro" id="IPR036282">
    <property type="entry name" value="Glutathione-S-Trfase_C_sf"/>
</dbReference>
<dbReference type="Pfam" id="PF00043">
    <property type="entry name" value="GST_C"/>
    <property type="match status" value="1"/>
</dbReference>
<evidence type="ECO:0000259" key="4">
    <source>
        <dbReference type="PROSITE" id="PS50404"/>
    </source>
</evidence>
<dbReference type="InterPro" id="IPR036249">
    <property type="entry name" value="Thioredoxin-like_sf"/>
</dbReference>
<evidence type="ECO:0000313" key="7">
    <source>
        <dbReference type="Proteomes" id="UP000029994"/>
    </source>
</evidence>
<comment type="caution">
    <text evidence="6">The sequence shown here is derived from an EMBL/GenBank/DDBJ whole genome shotgun (WGS) entry which is preliminary data.</text>
</comment>
<dbReference type="InterPro" id="IPR004046">
    <property type="entry name" value="GST_C"/>
</dbReference>
<dbReference type="GO" id="GO:0016740">
    <property type="term" value="F:transferase activity"/>
    <property type="evidence" value="ECO:0007669"/>
    <property type="project" value="UniProtKB-KW"/>
</dbReference>
<dbReference type="InterPro" id="IPR010987">
    <property type="entry name" value="Glutathione-S-Trfase_C-like"/>
</dbReference>
<evidence type="ECO:0000313" key="6">
    <source>
        <dbReference type="EMBL" id="KGK12367.1"/>
    </source>
</evidence>
<comment type="similarity">
    <text evidence="1 3">Belongs to the GST superfamily.</text>
</comment>
<dbReference type="AlphaFoldDB" id="A0A099LYQ3"/>
<dbReference type="RefSeq" id="WP_039428465.1">
    <property type="nucleotide sequence ID" value="NZ_CP061844.1"/>
</dbReference>
<evidence type="ECO:0000256" key="3">
    <source>
        <dbReference type="RuleBase" id="RU003494"/>
    </source>
</evidence>
<dbReference type="Gene3D" id="1.20.1050.10">
    <property type="match status" value="1"/>
</dbReference>
<sequence>MLKLYWHPFSGHAHRAHMLLSMLELDFELITVDLPAGEHQQAEFLALNPFGQIPVLVDGETVIADSNAILVYLASVYDKERQWLPDSPQMRAHIEQFLSLAAHRLAGSIAKLRAANLFNRAIDSEPLTQEAYKLLKQLQSYQHGRQWLVGSAPTIADLALYSYIKLAPEDGISLADFPNVQAWLKRVEALPHFVPVQLSNVGLRKEAASSGANEKND</sequence>
<keyword evidence="2 6" id="KW-0808">Transferase</keyword>
<name>A0A099LYQ3_9VIBR</name>
<feature type="domain" description="GST N-terminal" evidence="4">
    <location>
        <begin position="1"/>
        <end position="81"/>
    </location>
</feature>
<dbReference type="InterPro" id="IPR004045">
    <property type="entry name" value="Glutathione_S-Trfase_N"/>
</dbReference>
<dbReference type="SFLD" id="SFLDS00019">
    <property type="entry name" value="Glutathione_Transferase_(cytos"/>
    <property type="match status" value="1"/>
</dbReference>
<dbReference type="PROSITE" id="PS50404">
    <property type="entry name" value="GST_NTER"/>
    <property type="match status" value="1"/>
</dbReference>
<protein>
    <submittedName>
        <fullName evidence="6">Glutathione S-transferase</fullName>
    </submittedName>
</protein>
<organism evidence="6 7">
    <name type="scientific">Vibrio navarrensis</name>
    <dbReference type="NCBI Taxonomy" id="29495"/>
    <lineage>
        <taxon>Bacteria</taxon>
        <taxon>Pseudomonadati</taxon>
        <taxon>Pseudomonadota</taxon>
        <taxon>Gammaproteobacteria</taxon>
        <taxon>Vibrionales</taxon>
        <taxon>Vibrionaceae</taxon>
        <taxon>Vibrio</taxon>
    </lineage>
</organism>
<dbReference type="InterPro" id="IPR040079">
    <property type="entry name" value="Glutathione_S-Trfase"/>
</dbReference>
<keyword evidence="7" id="KW-1185">Reference proteome</keyword>
<dbReference type="GeneID" id="43684264"/>
<dbReference type="Pfam" id="PF02798">
    <property type="entry name" value="GST_N"/>
    <property type="match status" value="1"/>
</dbReference>
<dbReference type="SFLD" id="SFLDG01151">
    <property type="entry name" value="Main.2:_Nu-like"/>
    <property type="match status" value="1"/>
</dbReference>
<dbReference type="STRING" id="29495.EA26_13995"/>
<dbReference type="Gene3D" id="3.40.30.10">
    <property type="entry name" value="Glutaredoxin"/>
    <property type="match status" value="1"/>
</dbReference>
<gene>
    <name evidence="6" type="ORF">EA26_13995</name>
</gene>
<evidence type="ECO:0000259" key="5">
    <source>
        <dbReference type="PROSITE" id="PS50405"/>
    </source>
</evidence>
<dbReference type="FunFam" id="3.40.30.10:FF:000039">
    <property type="entry name" value="Glutathione S-transferase domain"/>
    <property type="match status" value="1"/>
</dbReference>
<dbReference type="PANTHER" id="PTHR44051">
    <property type="entry name" value="GLUTATHIONE S-TRANSFERASE-RELATED"/>
    <property type="match status" value="1"/>
</dbReference>
<evidence type="ECO:0000256" key="2">
    <source>
        <dbReference type="ARBA" id="ARBA00022679"/>
    </source>
</evidence>